<dbReference type="VEuPathDB" id="MicrosporidiaDB:HERIO_1599"/>
<organism evidence="1 2">
    <name type="scientific">Hepatospora eriocheir</name>
    <dbReference type="NCBI Taxonomy" id="1081669"/>
    <lineage>
        <taxon>Eukaryota</taxon>
        <taxon>Fungi</taxon>
        <taxon>Fungi incertae sedis</taxon>
        <taxon>Microsporidia</taxon>
        <taxon>Hepatosporidae</taxon>
        <taxon>Hepatospora</taxon>
    </lineage>
</organism>
<sequence length="257" mass="31351">MASNNEENNIESEESYLKELIETYKIQRNLTRNCINLYIFLKIKKFEKIIVKKTDFEKLINYVPCKDLFTLKNEIYYSENFIQRFKDNILNMNLIYLKIKEELSKILLLKYNKKLTEDGSKTSELMFLEHIINIEISKNEIFPLFNDIKTILLGVSDLRLFNFILKTMKSVEFTEFLDTFDFNETRFSRTEFYDFRKQFLLKSYDSTKNEKFLFYKKLIYLFLKNNINEGDIRKTFKFFLDFFKVKKRFESVFKENQ</sequence>
<accession>A0A1X0Q9J2</accession>
<dbReference type="Proteomes" id="UP000192356">
    <property type="component" value="Unassembled WGS sequence"/>
</dbReference>
<keyword evidence="2" id="KW-1185">Reference proteome</keyword>
<name>A0A1X0Q9J2_9MICR</name>
<evidence type="ECO:0000313" key="1">
    <source>
        <dbReference type="EMBL" id="ORD96459.1"/>
    </source>
</evidence>
<reference evidence="1 2" key="1">
    <citation type="journal article" date="2017" name="Environ. Microbiol.">
        <title>Decay of the glycolytic pathway and adaptation to intranuclear parasitism within Enterocytozoonidae microsporidia.</title>
        <authorList>
            <person name="Wiredu Boakye D."/>
            <person name="Jaroenlak P."/>
            <person name="Prachumwat A."/>
            <person name="Williams T.A."/>
            <person name="Bateman K.S."/>
            <person name="Itsathitphaisarn O."/>
            <person name="Sritunyalucksana K."/>
            <person name="Paszkiewicz K.H."/>
            <person name="Moore K.A."/>
            <person name="Stentiford G.D."/>
            <person name="Williams B.A."/>
        </authorList>
    </citation>
    <scope>NUCLEOTIDE SEQUENCE [LARGE SCALE GENOMIC DNA]</scope>
    <source>
        <strain evidence="1 2">GB1</strain>
    </source>
</reference>
<dbReference type="AlphaFoldDB" id="A0A1X0Q9J2"/>
<dbReference type="VEuPathDB" id="MicrosporidiaDB:A0H76_1556"/>
<evidence type="ECO:0000313" key="2">
    <source>
        <dbReference type="Proteomes" id="UP000192356"/>
    </source>
</evidence>
<comment type="caution">
    <text evidence="1">The sequence shown here is derived from an EMBL/GenBank/DDBJ whole genome shotgun (WGS) entry which is preliminary data.</text>
</comment>
<protein>
    <submittedName>
        <fullName evidence="1">Uncharacterized protein</fullName>
    </submittedName>
</protein>
<dbReference type="EMBL" id="LVKB01000086">
    <property type="protein sequence ID" value="ORD96459.1"/>
    <property type="molecule type" value="Genomic_DNA"/>
</dbReference>
<gene>
    <name evidence="1" type="ORF">HERIO_1599</name>
</gene>
<proteinExistence type="predicted"/>